<organism evidence="1">
    <name type="scientific">Arundo donax</name>
    <name type="common">Giant reed</name>
    <name type="synonym">Donax arundinaceus</name>
    <dbReference type="NCBI Taxonomy" id="35708"/>
    <lineage>
        <taxon>Eukaryota</taxon>
        <taxon>Viridiplantae</taxon>
        <taxon>Streptophyta</taxon>
        <taxon>Embryophyta</taxon>
        <taxon>Tracheophyta</taxon>
        <taxon>Spermatophyta</taxon>
        <taxon>Magnoliopsida</taxon>
        <taxon>Liliopsida</taxon>
        <taxon>Poales</taxon>
        <taxon>Poaceae</taxon>
        <taxon>PACMAD clade</taxon>
        <taxon>Arundinoideae</taxon>
        <taxon>Arundineae</taxon>
        <taxon>Arundo</taxon>
    </lineage>
</organism>
<dbReference type="AlphaFoldDB" id="A0A0A9CKJ5"/>
<accession>A0A0A9CKJ5</accession>
<evidence type="ECO:0000313" key="1">
    <source>
        <dbReference type="EMBL" id="JAD72032.1"/>
    </source>
</evidence>
<protein>
    <submittedName>
        <fullName evidence="1">Uncharacterized protein</fullName>
    </submittedName>
</protein>
<name>A0A0A9CKJ5_ARUDO</name>
<proteinExistence type="predicted"/>
<dbReference type="EMBL" id="GBRH01225863">
    <property type="protein sequence ID" value="JAD72032.1"/>
    <property type="molecule type" value="Transcribed_RNA"/>
</dbReference>
<reference evidence="1" key="1">
    <citation type="submission" date="2014-09" db="EMBL/GenBank/DDBJ databases">
        <authorList>
            <person name="Magalhaes I.L.F."/>
            <person name="Oliveira U."/>
            <person name="Santos F.R."/>
            <person name="Vidigal T.H.D.A."/>
            <person name="Brescovit A.D."/>
            <person name="Santos A.J."/>
        </authorList>
    </citation>
    <scope>NUCLEOTIDE SEQUENCE</scope>
    <source>
        <tissue evidence="1">Shoot tissue taken approximately 20 cm above the soil surface</tissue>
    </source>
</reference>
<reference evidence="1" key="2">
    <citation type="journal article" date="2015" name="Data Brief">
        <title>Shoot transcriptome of the giant reed, Arundo donax.</title>
        <authorList>
            <person name="Barrero R.A."/>
            <person name="Guerrero F.D."/>
            <person name="Moolhuijzen P."/>
            <person name="Goolsby J.A."/>
            <person name="Tidwell J."/>
            <person name="Bellgard S.E."/>
            <person name="Bellgard M.I."/>
        </authorList>
    </citation>
    <scope>NUCLEOTIDE SEQUENCE</scope>
    <source>
        <tissue evidence="1">Shoot tissue taken approximately 20 cm above the soil surface</tissue>
    </source>
</reference>
<sequence length="16" mass="1699">MPRKSAAASRGRPSAR</sequence>